<protein>
    <submittedName>
        <fullName evidence="1">Uncharacterized protein</fullName>
    </submittedName>
</protein>
<evidence type="ECO:0000313" key="2">
    <source>
        <dbReference type="Proteomes" id="UP000294588"/>
    </source>
</evidence>
<name>A0AC61QKK5_9BACT</name>
<sequence length="360" mass="42695">MKKKNFLIGSVLLLILLPIWAQKSEPLRVIHSDKLYLTKVQDEQVMRLEGKVHFFYGKTEFHSDRATIFNLQKIARLDGNVKVNNDSLTLFADSLTYYRIPDELNAGGKIYIEENQKGSAFRWFRSNYAIYNQKYNQITVWENVSAYDKEENVSIFCGYAFWDRNEGYAYMIEKPRIITAQEDTLYVNADKMEYFEKERKLVATFNVQAQTRDYRTVSDFLLYFLKEDKAVFTGMPEFHSDYAKAEAGEFYLYFKERKLNRAELVDSCRVEFSEEAMGPKFNWVVADYIDIGFEENQIRSFNAERAVQYRYIRQKTDKNDYFDNTATGDYLEVQFTPENKLDYMKMNMNIKGIYKFQNKS</sequence>
<organism evidence="1 2">
    <name type="scientific">Candidatus Syntrophosphaera thermopropionivorans</name>
    <dbReference type="NCBI Taxonomy" id="2593015"/>
    <lineage>
        <taxon>Bacteria</taxon>
        <taxon>Pseudomonadati</taxon>
        <taxon>Candidatus Cloacimonadota</taxon>
        <taxon>Candidatus Cloacimonadia</taxon>
        <taxon>Candidatus Cloacimonadales</taxon>
        <taxon>Candidatus Cloacimonadaceae</taxon>
        <taxon>Candidatus Syntrophosphaera</taxon>
    </lineage>
</organism>
<reference evidence="1" key="1">
    <citation type="submission" date="2019-03" db="EMBL/GenBank/DDBJ databases">
        <title>Candidatus Syntrophosphaera thermopropionivorans: a novel player in syntrophic propionate oxidation during anaerobic digestion.</title>
        <authorList>
            <person name="Dyksma S."/>
        </authorList>
    </citation>
    <scope>NUCLEOTIDE SEQUENCE</scope>
    <source>
        <strain evidence="1">W5</strain>
    </source>
</reference>
<accession>A0AC61QKK5</accession>
<evidence type="ECO:0000313" key="1">
    <source>
        <dbReference type="EMBL" id="TDF74226.1"/>
    </source>
</evidence>
<dbReference type="EMBL" id="SMOG01000002">
    <property type="protein sequence ID" value="TDF74226.1"/>
    <property type="molecule type" value="Genomic_DNA"/>
</dbReference>
<dbReference type="Proteomes" id="UP000294588">
    <property type="component" value="Unassembled WGS sequence"/>
</dbReference>
<keyword evidence="2" id="KW-1185">Reference proteome</keyword>
<proteinExistence type="predicted"/>
<comment type="caution">
    <text evidence="1">The sequence shown here is derived from an EMBL/GenBank/DDBJ whole genome shotgun (WGS) entry which is preliminary data.</text>
</comment>
<gene>
    <name evidence="1" type="ORF">E0946_02025</name>
</gene>